<dbReference type="InterPro" id="IPR003587">
    <property type="entry name" value="Hint_dom_N"/>
</dbReference>
<dbReference type="InterPro" id="IPR006141">
    <property type="entry name" value="Intein_N"/>
</dbReference>
<dbReference type="InterPro" id="IPR004042">
    <property type="entry name" value="Intein_endonuc_central"/>
</dbReference>
<protein>
    <submittedName>
        <fullName evidence="8">UDP-glucuronate decarboxylase</fullName>
        <ecNumber evidence="8">4.1.1.35</ecNumber>
    </submittedName>
</protein>
<dbReference type="Pfam" id="PF14890">
    <property type="entry name" value="Intein_splicing"/>
    <property type="match status" value="1"/>
</dbReference>
<evidence type="ECO:0000256" key="2">
    <source>
        <dbReference type="ARBA" id="ARBA00022793"/>
    </source>
</evidence>
<comment type="cofactor">
    <cofactor evidence="1">
        <name>NAD(+)</name>
        <dbReference type="ChEBI" id="CHEBI:57540"/>
    </cofactor>
</comment>
<evidence type="ECO:0000256" key="5">
    <source>
        <dbReference type="ARBA" id="ARBA00023027"/>
    </source>
</evidence>
<evidence type="ECO:0000256" key="3">
    <source>
        <dbReference type="ARBA" id="ARBA00022813"/>
    </source>
</evidence>
<dbReference type="EC" id="4.1.1.35" evidence="8"/>
<dbReference type="EMBL" id="CADCVR010000027">
    <property type="protein sequence ID" value="CAA9482735.1"/>
    <property type="molecule type" value="Genomic_DNA"/>
</dbReference>
<dbReference type="GO" id="GO:0005737">
    <property type="term" value="C:cytoplasm"/>
    <property type="evidence" value="ECO:0007669"/>
    <property type="project" value="TreeGrafter"/>
</dbReference>
<dbReference type="InterPro" id="IPR036844">
    <property type="entry name" value="Hint_dom_sf"/>
</dbReference>
<dbReference type="InterPro" id="IPR044516">
    <property type="entry name" value="UXS-like"/>
</dbReference>
<dbReference type="Gene3D" id="2.170.16.10">
    <property type="entry name" value="Hedgehog/Intein (Hint) domain"/>
    <property type="match status" value="2"/>
</dbReference>
<evidence type="ECO:0000256" key="1">
    <source>
        <dbReference type="ARBA" id="ARBA00001911"/>
    </source>
</evidence>
<accession>A0A6J4S3M7</accession>
<sequence>MATALVTGGAGFLGSHLCDELLRRGHRVICVDNFETGNLANIEHIRVPEFEVLHVDIVEPFHVEEPVDVVYHLASPASPIDYLRLPLHTLKVGSHGTHHALGLAKKHRARFLVASTSEVYGDPQVHPQSENYWGHVNPIGPRGVYDEAKRYAEALTMAYHRQQGVDTAIIRIFNSVLADEQVLYDDGGELRRETAEQLAARLAVRALAAGFVPAPIAASGTAGVSSQPAPGFEYPVEGFAVPSFAEGGRMVSAEPAAFVGHPTDARCYEVSTRYGRAIRVTGDHSIFVEGDDGEPFAKPVEALEVGERVAIARRVEVPERDRTHVSVVEVWRRGERDPWGLTVTASGLGARSWAHRQDLLGLLVSEQRNAGPNRRNGAWTKLIRMRQTDRVPLPVLRRLGGLPEEARVALRTAGATATMPARIELTDDVLWLLGLYVAEGCRPSAHDACITLACDDGLLDRAQAIIERAFGLHCVRVAAGPERSASMAVHSQLLLMVLEHLGFDGGDKRIPGWILGLPLARLKWFLEGYREGDGSHSGSHFDEQIRHEFSTTSTALKDDLVVAFARFGLVPSVGRHASGGGDRSFGSWRLTLARISPWSPLEWDSGVTQQLDARVYGDLVWAAITGIEEIEATPLVYDWSVPGPENFWAGSGVMAHNTYGPRMRPHDGRAIPTFLRQALEDRPITVFGTGAQTRSFCFVDDLIRGMIALAESGEHFPVNVGNPNEFTLLELADAVIEATGSNSEIVFEALPTDDPQVRRPDITRARELLGWEPEVELPEGLRRTIDGSSRELLVGSPR</sequence>
<dbReference type="PANTHER" id="PTHR43078">
    <property type="entry name" value="UDP-GLUCURONIC ACID DECARBOXYLASE-RELATED"/>
    <property type="match status" value="1"/>
</dbReference>
<keyword evidence="4" id="KW-0651">Protein splicing</keyword>
<keyword evidence="5" id="KW-0520">NAD</keyword>
<evidence type="ECO:0000313" key="8">
    <source>
        <dbReference type="EMBL" id="CAA9482735.1"/>
    </source>
</evidence>
<dbReference type="Gene3D" id="3.90.25.10">
    <property type="entry name" value="UDP-galactose 4-epimerase, domain 1"/>
    <property type="match status" value="1"/>
</dbReference>
<dbReference type="GO" id="GO:0016539">
    <property type="term" value="P:intein-mediated protein splicing"/>
    <property type="evidence" value="ECO:0007669"/>
    <property type="project" value="InterPro"/>
</dbReference>
<organism evidence="8">
    <name type="scientific">uncultured Solirubrobacteraceae bacterium</name>
    <dbReference type="NCBI Taxonomy" id="1162706"/>
    <lineage>
        <taxon>Bacteria</taxon>
        <taxon>Bacillati</taxon>
        <taxon>Actinomycetota</taxon>
        <taxon>Thermoleophilia</taxon>
        <taxon>Solirubrobacterales</taxon>
        <taxon>Solirubrobacteraceae</taxon>
        <taxon>environmental samples</taxon>
    </lineage>
</organism>
<feature type="domain" description="DOD-type homing endonuclease" evidence="7">
    <location>
        <begin position="432"/>
        <end position="569"/>
    </location>
</feature>
<dbReference type="UniPathway" id="UPA00796">
    <property type="reaction ID" value="UER00771"/>
</dbReference>
<dbReference type="InterPro" id="IPR027434">
    <property type="entry name" value="Homing_endonucl"/>
</dbReference>
<dbReference type="PRINTS" id="PR00379">
    <property type="entry name" value="INTEIN"/>
</dbReference>
<dbReference type="NCBIfam" id="TIGR01443">
    <property type="entry name" value="intein_Cterm"/>
    <property type="match status" value="1"/>
</dbReference>
<dbReference type="SMART" id="SM00305">
    <property type="entry name" value="HintC"/>
    <property type="match status" value="1"/>
</dbReference>
<dbReference type="PROSITE" id="PS50817">
    <property type="entry name" value="INTEIN_N_TER"/>
    <property type="match status" value="1"/>
</dbReference>
<reference evidence="8" key="1">
    <citation type="submission" date="2020-02" db="EMBL/GenBank/DDBJ databases">
        <authorList>
            <person name="Meier V. D."/>
        </authorList>
    </citation>
    <scope>NUCLEOTIDE SEQUENCE</scope>
    <source>
        <strain evidence="8">AVDCRST_MAG53</strain>
    </source>
</reference>
<dbReference type="InterPro" id="IPR036291">
    <property type="entry name" value="NAD(P)-bd_dom_sf"/>
</dbReference>
<dbReference type="PROSITE" id="PS50819">
    <property type="entry name" value="INTEIN_ENDONUCLEASE"/>
    <property type="match status" value="1"/>
</dbReference>
<dbReference type="GO" id="GO:0070403">
    <property type="term" value="F:NAD+ binding"/>
    <property type="evidence" value="ECO:0007669"/>
    <property type="project" value="InterPro"/>
</dbReference>
<dbReference type="Gene3D" id="3.10.28.10">
    <property type="entry name" value="Homing endonucleases"/>
    <property type="match status" value="1"/>
</dbReference>
<dbReference type="PROSITE" id="PS50818">
    <property type="entry name" value="INTEIN_C_TER"/>
    <property type="match status" value="1"/>
</dbReference>
<gene>
    <name evidence="8" type="ORF">AVDCRST_MAG53-857</name>
</gene>
<keyword evidence="2" id="KW-0210">Decarboxylase</keyword>
<dbReference type="GO" id="GO:0004519">
    <property type="term" value="F:endonuclease activity"/>
    <property type="evidence" value="ECO:0007669"/>
    <property type="project" value="InterPro"/>
</dbReference>
<dbReference type="GO" id="GO:0042732">
    <property type="term" value="P:D-xylose metabolic process"/>
    <property type="evidence" value="ECO:0007669"/>
    <property type="project" value="InterPro"/>
</dbReference>
<dbReference type="InterPro" id="IPR001509">
    <property type="entry name" value="Epimerase_deHydtase"/>
</dbReference>
<dbReference type="SUPFAM" id="SSF51294">
    <property type="entry name" value="Hedgehog/intein (Hint) domain"/>
    <property type="match status" value="1"/>
</dbReference>
<dbReference type="SUPFAM" id="SSF55608">
    <property type="entry name" value="Homing endonucleases"/>
    <property type="match status" value="1"/>
</dbReference>
<dbReference type="InterPro" id="IPR003586">
    <property type="entry name" value="Hint_dom_C"/>
</dbReference>
<dbReference type="GO" id="GO:0048040">
    <property type="term" value="F:UDP-glucuronate decarboxylase activity"/>
    <property type="evidence" value="ECO:0007669"/>
    <property type="project" value="UniProtKB-EC"/>
</dbReference>
<dbReference type="CDD" id="cd00081">
    <property type="entry name" value="Hint"/>
    <property type="match status" value="1"/>
</dbReference>
<dbReference type="Pfam" id="PF01370">
    <property type="entry name" value="Epimerase"/>
    <property type="match status" value="1"/>
</dbReference>
<keyword evidence="3" id="KW-0068">Autocatalytic cleavage</keyword>
<dbReference type="PANTHER" id="PTHR43078:SF6">
    <property type="entry name" value="UDP-GLUCURONIC ACID DECARBOXYLASE 1"/>
    <property type="match status" value="1"/>
</dbReference>
<evidence type="ECO:0000259" key="7">
    <source>
        <dbReference type="PROSITE" id="PS50819"/>
    </source>
</evidence>
<keyword evidence="6 8" id="KW-0456">Lyase</keyword>
<dbReference type="GO" id="GO:0033320">
    <property type="term" value="P:UDP-D-xylose biosynthetic process"/>
    <property type="evidence" value="ECO:0007669"/>
    <property type="project" value="UniProtKB-UniPathway"/>
</dbReference>
<dbReference type="InterPro" id="IPR030934">
    <property type="entry name" value="Intein_C"/>
</dbReference>
<dbReference type="InterPro" id="IPR006142">
    <property type="entry name" value="INTEIN"/>
</dbReference>
<dbReference type="AlphaFoldDB" id="A0A6J4S3M7"/>
<dbReference type="SMART" id="SM00306">
    <property type="entry name" value="HintN"/>
    <property type="match status" value="1"/>
</dbReference>
<proteinExistence type="predicted"/>
<evidence type="ECO:0000256" key="6">
    <source>
        <dbReference type="ARBA" id="ARBA00023239"/>
    </source>
</evidence>
<name>A0A6J4S3M7_9ACTN</name>
<dbReference type="SUPFAM" id="SSF51735">
    <property type="entry name" value="NAD(P)-binding Rossmann-fold domains"/>
    <property type="match status" value="2"/>
</dbReference>
<evidence type="ECO:0000256" key="4">
    <source>
        <dbReference type="ARBA" id="ARBA00023000"/>
    </source>
</evidence>
<dbReference type="Gene3D" id="3.40.50.720">
    <property type="entry name" value="NAD(P)-binding Rossmann-like Domain"/>
    <property type="match status" value="2"/>
</dbReference>